<dbReference type="AlphaFoldDB" id="A0A5K7ZX60"/>
<dbReference type="InterPro" id="IPR057326">
    <property type="entry name" value="KR_dom"/>
</dbReference>
<dbReference type="Proteomes" id="UP000425960">
    <property type="component" value="Chromosome"/>
</dbReference>
<evidence type="ECO:0000313" key="4">
    <source>
        <dbReference type="EMBL" id="BBO84843.1"/>
    </source>
</evidence>
<evidence type="ECO:0000259" key="3">
    <source>
        <dbReference type="SMART" id="SM00822"/>
    </source>
</evidence>
<dbReference type="PANTHER" id="PTHR42808">
    <property type="entry name" value="HYDROXYSTEROID DEHYDROGENASE-LIKE PROTEIN 2"/>
    <property type="match status" value="1"/>
</dbReference>
<dbReference type="EMBL" id="AP021876">
    <property type="protein sequence ID" value="BBO84843.1"/>
    <property type="molecule type" value="Genomic_DNA"/>
</dbReference>
<sequence length="255" mass="26984">MKLKNQVAIVTGASRGLGKAIAMGLAMAGARVVVAARSEVVKDKKLPGTISKTVEAIEAAGGVAMAVRCDVTDEGSVRTMVERTIAAFGRIDILVNNAGVAFYYPVVETPLLRWDLVLKVNLHGTFLCSKAVLPTMIDQKSGSIINISSLAADERDEGTVPTGVAYAVAKAAVDRFCYGLATEVGCHNIAVNGIKPKAPVDTEGMRYWEPDEKTTEGWASPDKMVKCVLFLAAQDASGVTGTVSTDEELSKWHGL</sequence>
<dbReference type="InterPro" id="IPR051935">
    <property type="entry name" value="HSDL2"/>
</dbReference>
<dbReference type="PRINTS" id="PR00080">
    <property type="entry name" value="SDRFAMILY"/>
</dbReference>
<name>A0A5K7ZX60_9BACT</name>
<dbReference type="Pfam" id="PF00106">
    <property type="entry name" value="adh_short"/>
    <property type="match status" value="1"/>
</dbReference>
<dbReference type="InterPro" id="IPR002347">
    <property type="entry name" value="SDR_fam"/>
</dbReference>
<dbReference type="SUPFAM" id="SSF51735">
    <property type="entry name" value="NAD(P)-binding Rossmann-fold domains"/>
    <property type="match status" value="1"/>
</dbReference>
<evidence type="ECO:0000256" key="1">
    <source>
        <dbReference type="ARBA" id="ARBA00006484"/>
    </source>
</evidence>
<dbReference type="PROSITE" id="PS00061">
    <property type="entry name" value="ADH_SHORT"/>
    <property type="match status" value="1"/>
</dbReference>
<evidence type="ECO:0000256" key="2">
    <source>
        <dbReference type="RuleBase" id="RU000363"/>
    </source>
</evidence>
<dbReference type="InterPro" id="IPR020904">
    <property type="entry name" value="Sc_DH/Rdtase_CS"/>
</dbReference>
<dbReference type="PRINTS" id="PR00081">
    <property type="entry name" value="GDHRDH"/>
</dbReference>
<reference evidence="4 5" key="1">
    <citation type="submission" date="2019-11" db="EMBL/GenBank/DDBJ databases">
        <title>Comparative genomics of hydrocarbon-degrading Desulfosarcina strains.</title>
        <authorList>
            <person name="Watanabe M."/>
            <person name="Kojima H."/>
            <person name="Fukui M."/>
        </authorList>
    </citation>
    <scope>NUCLEOTIDE SEQUENCE [LARGE SCALE GENOMIC DNA]</scope>
    <source>
        <strain evidence="4 5">28bB2T</strain>
    </source>
</reference>
<dbReference type="PANTHER" id="PTHR42808:SF4">
    <property type="entry name" value="SHORT CHAIN DEHYDROGENASE"/>
    <property type="match status" value="1"/>
</dbReference>
<proteinExistence type="inferred from homology"/>
<gene>
    <name evidence="4" type="ORF">DSCO28_54090</name>
</gene>
<protein>
    <submittedName>
        <fullName evidence="4">Short-chain dehydrogenase</fullName>
    </submittedName>
</protein>
<accession>A0A5K7ZX60</accession>
<dbReference type="RefSeq" id="WP_155324643.1">
    <property type="nucleotide sequence ID" value="NZ_AP021876.1"/>
</dbReference>
<organism evidence="4 5">
    <name type="scientific">Desulfosarcina ovata subsp. sediminis</name>
    <dbReference type="NCBI Taxonomy" id="885957"/>
    <lineage>
        <taxon>Bacteria</taxon>
        <taxon>Pseudomonadati</taxon>
        <taxon>Thermodesulfobacteriota</taxon>
        <taxon>Desulfobacteria</taxon>
        <taxon>Desulfobacterales</taxon>
        <taxon>Desulfosarcinaceae</taxon>
        <taxon>Desulfosarcina</taxon>
    </lineage>
</organism>
<evidence type="ECO:0000313" key="5">
    <source>
        <dbReference type="Proteomes" id="UP000425960"/>
    </source>
</evidence>
<dbReference type="Gene3D" id="3.40.50.720">
    <property type="entry name" value="NAD(P)-binding Rossmann-like Domain"/>
    <property type="match status" value="1"/>
</dbReference>
<dbReference type="SMART" id="SM00822">
    <property type="entry name" value="PKS_KR"/>
    <property type="match status" value="1"/>
</dbReference>
<dbReference type="KEGG" id="dov:DSCO28_54090"/>
<dbReference type="InterPro" id="IPR036291">
    <property type="entry name" value="NAD(P)-bd_dom_sf"/>
</dbReference>
<comment type="similarity">
    <text evidence="1 2">Belongs to the short-chain dehydrogenases/reductases (SDR) family.</text>
</comment>
<dbReference type="FunFam" id="3.40.50.720:FF:000084">
    <property type="entry name" value="Short-chain dehydrogenase reductase"/>
    <property type="match status" value="1"/>
</dbReference>
<feature type="domain" description="Ketoreductase" evidence="3">
    <location>
        <begin position="6"/>
        <end position="197"/>
    </location>
</feature>